<proteinExistence type="predicted"/>
<feature type="region of interest" description="Disordered" evidence="1">
    <location>
        <begin position="67"/>
        <end position="113"/>
    </location>
</feature>
<evidence type="ECO:0000313" key="2">
    <source>
        <dbReference type="Proteomes" id="UP000887566"/>
    </source>
</evidence>
<dbReference type="WBParaSite" id="PSAMB.scaffold1159size35116.g11380.t1">
    <property type="protein sequence ID" value="PSAMB.scaffold1159size35116.g11380.t1"/>
    <property type="gene ID" value="PSAMB.scaffold1159size35116.g11380"/>
</dbReference>
<dbReference type="AlphaFoldDB" id="A0A914URB8"/>
<organism evidence="2 3">
    <name type="scientific">Plectus sambesii</name>
    <dbReference type="NCBI Taxonomy" id="2011161"/>
    <lineage>
        <taxon>Eukaryota</taxon>
        <taxon>Metazoa</taxon>
        <taxon>Ecdysozoa</taxon>
        <taxon>Nematoda</taxon>
        <taxon>Chromadorea</taxon>
        <taxon>Plectida</taxon>
        <taxon>Plectina</taxon>
        <taxon>Plectoidea</taxon>
        <taxon>Plectidae</taxon>
        <taxon>Plectus</taxon>
    </lineage>
</organism>
<feature type="compositionally biased region" description="Basic and acidic residues" evidence="1">
    <location>
        <begin position="85"/>
        <end position="97"/>
    </location>
</feature>
<name>A0A914URB8_9BILA</name>
<accession>A0A914URB8</accession>
<sequence>MIVVDQCANWPDAPPLIGRNDPRFCLSSRPIPSSPTPVANRTRPPLVPAPRAAAAAARTIKGMLRADVNRHESSRPSAATVDGDAVVHSEEGGKRCVPEWSTRVHSPSPAVLRSSPRGRWRLLVNQEETGSDGVVVDCALGPNPARPAVSVKTPFS</sequence>
<protein>
    <submittedName>
        <fullName evidence="3">Uncharacterized protein</fullName>
    </submittedName>
</protein>
<evidence type="ECO:0000313" key="3">
    <source>
        <dbReference type="WBParaSite" id="PSAMB.scaffold1159size35116.g11380.t1"/>
    </source>
</evidence>
<evidence type="ECO:0000256" key="1">
    <source>
        <dbReference type="SAM" id="MobiDB-lite"/>
    </source>
</evidence>
<reference evidence="3" key="1">
    <citation type="submission" date="2022-11" db="UniProtKB">
        <authorList>
            <consortium name="WormBaseParasite"/>
        </authorList>
    </citation>
    <scope>IDENTIFICATION</scope>
</reference>
<keyword evidence="2" id="KW-1185">Reference proteome</keyword>
<dbReference type="Proteomes" id="UP000887566">
    <property type="component" value="Unplaced"/>
</dbReference>